<feature type="domain" description="Glycosyltransferase 2-like" evidence="4">
    <location>
        <begin position="6"/>
        <end position="128"/>
    </location>
</feature>
<dbReference type="EMBL" id="CP076456">
    <property type="protein sequence ID" value="QWQ37168.1"/>
    <property type="molecule type" value="Genomic_DNA"/>
</dbReference>
<dbReference type="SUPFAM" id="SSF53448">
    <property type="entry name" value="Nucleotide-diphospho-sugar transferases"/>
    <property type="match status" value="1"/>
</dbReference>
<reference evidence="5" key="1">
    <citation type="submission" date="2021-06" db="EMBL/GenBank/DDBJ databases">
        <title>Novel species in genus Arthrobacter.</title>
        <authorList>
            <person name="Zhang G."/>
        </authorList>
    </citation>
    <scope>NUCLEOTIDE SEQUENCE</scope>
    <source>
        <strain evidence="5">Zg-ZUI122</strain>
    </source>
</reference>
<evidence type="ECO:0000313" key="6">
    <source>
        <dbReference type="Proteomes" id="UP000680588"/>
    </source>
</evidence>
<dbReference type="Proteomes" id="UP000680588">
    <property type="component" value="Chromosome"/>
</dbReference>
<dbReference type="RefSeq" id="WP_207347476.1">
    <property type="nucleotide sequence ID" value="NZ_CP076456.1"/>
</dbReference>
<dbReference type="CDD" id="cd00761">
    <property type="entry name" value="Glyco_tranf_GTA_type"/>
    <property type="match status" value="1"/>
</dbReference>
<keyword evidence="3" id="KW-0808">Transferase</keyword>
<evidence type="ECO:0000256" key="1">
    <source>
        <dbReference type="ARBA" id="ARBA00006739"/>
    </source>
</evidence>
<dbReference type="InterPro" id="IPR050834">
    <property type="entry name" value="Glycosyltransf_2"/>
</dbReference>
<name>A0A975S7C7_9MICC</name>
<dbReference type="Gene3D" id="3.90.550.10">
    <property type="entry name" value="Spore Coat Polysaccharide Biosynthesis Protein SpsA, Chain A"/>
    <property type="match status" value="1"/>
</dbReference>
<evidence type="ECO:0000256" key="2">
    <source>
        <dbReference type="ARBA" id="ARBA00022676"/>
    </source>
</evidence>
<keyword evidence="2" id="KW-0328">Glycosyltransferase</keyword>
<accession>A0A975S7C7</accession>
<dbReference type="Pfam" id="PF00535">
    <property type="entry name" value="Glycos_transf_2"/>
    <property type="match status" value="1"/>
</dbReference>
<dbReference type="PANTHER" id="PTHR43685">
    <property type="entry name" value="GLYCOSYLTRANSFERASE"/>
    <property type="match status" value="1"/>
</dbReference>
<dbReference type="InterPro" id="IPR001173">
    <property type="entry name" value="Glyco_trans_2-like"/>
</dbReference>
<evidence type="ECO:0000313" key="5">
    <source>
        <dbReference type="EMBL" id="QWQ37168.1"/>
    </source>
</evidence>
<evidence type="ECO:0000259" key="4">
    <source>
        <dbReference type="Pfam" id="PF00535"/>
    </source>
</evidence>
<sequence>MGVLLSIVLTLHNSVDDVTLIRRNIAAMKSSRMELVIIDDGSSDGTQNHLDGLAALWDRTKILRNTASVGVARARNYALSHVSGEYVWFVDSDDEWNAETALKALAKGQGADVVVARAQIVEGKQTRCLNPPPGRRLYGGSDMFEFLAHGAIHGYLWDKLFRRSILGKDPFAPLTSQSDFTGVIRVADKCPTLAGVDFLIYVHRLRRGSITQSKNPNLDNLVLCFELFQSMHERHNVSKNLVRYFSVWFVAIPAAFTPSRNGAPRETVVKGIRLAKALLRITALTSTWRYSKATFVRASIVRLAGPLVPSFYLTARRIKGVNIDK</sequence>
<dbReference type="PANTHER" id="PTHR43685:SF5">
    <property type="entry name" value="GLYCOSYLTRANSFERASE EPSE-RELATED"/>
    <property type="match status" value="1"/>
</dbReference>
<dbReference type="GO" id="GO:0016757">
    <property type="term" value="F:glycosyltransferase activity"/>
    <property type="evidence" value="ECO:0007669"/>
    <property type="project" value="UniProtKB-KW"/>
</dbReference>
<dbReference type="KEGG" id="asun:KG104_05220"/>
<gene>
    <name evidence="5" type="ORF">KG104_05220</name>
</gene>
<dbReference type="AlphaFoldDB" id="A0A975S7C7"/>
<keyword evidence="6" id="KW-1185">Reference proteome</keyword>
<evidence type="ECO:0000256" key="3">
    <source>
        <dbReference type="ARBA" id="ARBA00022679"/>
    </source>
</evidence>
<protein>
    <submittedName>
        <fullName evidence="5">Glycosyltransferase</fullName>
    </submittedName>
</protein>
<dbReference type="InterPro" id="IPR029044">
    <property type="entry name" value="Nucleotide-diphossugar_trans"/>
</dbReference>
<comment type="similarity">
    <text evidence="1">Belongs to the glycosyltransferase 2 family.</text>
</comment>
<organism evidence="5 6">
    <name type="scientific">Arthrobacter sunyaminii</name>
    <dbReference type="NCBI Taxonomy" id="2816859"/>
    <lineage>
        <taxon>Bacteria</taxon>
        <taxon>Bacillati</taxon>
        <taxon>Actinomycetota</taxon>
        <taxon>Actinomycetes</taxon>
        <taxon>Micrococcales</taxon>
        <taxon>Micrococcaceae</taxon>
        <taxon>Arthrobacter</taxon>
    </lineage>
</organism>
<proteinExistence type="inferred from homology"/>